<name>A0A8S4AP13_9TELE</name>
<keyword evidence="2" id="KW-1185">Reference proteome</keyword>
<dbReference type="AlphaFoldDB" id="A0A8S4AP13"/>
<organism evidence="1 2">
    <name type="scientific">Menidia menidia</name>
    <name type="common">Atlantic silverside</name>
    <dbReference type="NCBI Taxonomy" id="238744"/>
    <lineage>
        <taxon>Eukaryota</taxon>
        <taxon>Metazoa</taxon>
        <taxon>Chordata</taxon>
        <taxon>Craniata</taxon>
        <taxon>Vertebrata</taxon>
        <taxon>Euteleostomi</taxon>
        <taxon>Actinopterygii</taxon>
        <taxon>Neopterygii</taxon>
        <taxon>Teleostei</taxon>
        <taxon>Neoteleostei</taxon>
        <taxon>Acanthomorphata</taxon>
        <taxon>Ovalentaria</taxon>
        <taxon>Atherinomorphae</taxon>
        <taxon>Atheriniformes</taxon>
        <taxon>Atherinopsidae</taxon>
        <taxon>Menidiinae</taxon>
        <taxon>Menidia</taxon>
    </lineage>
</organism>
<protein>
    <submittedName>
        <fullName evidence="1">(Atlantic silverside) hypothetical protein</fullName>
    </submittedName>
</protein>
<gene>
    <name evidence="1" type="ORF">MMEN_LOCUS5317</name>
</gene>
<dbReference type="OrthoDB" id="8909291at2759"/>
<proteinExistence type="predicted"/>
<accession>A0A8S4AP13</accession>
<dbReference type="Proteomes" id="UP000677803">
    <property type="component" value="Unassembled WGS sequence"/>
</dbReference>
<sequence length="101" mass="11527">MQELIFSNEKADSYRLSIQRNIGIMSKDVDRNQVLQNIRVRHTLKRDGSWIHKSKDVKNVHEVESQPALSKQKSYVLLTARRFGCADKLSSLLGEPDTTSA</sequence>
<reference evidence="1" key="1">
    <citation type="submission" date="2021-05" db="EMBL/GenBank/DDBJ databases">
        <authorList>
            <person name="Tigano A."/>
        </authorList>
    </citation>
    <scope>NUCLEOTIDE SEQUENCE</scope>
</reference>
<dbReference type="EMBL" id="CAJRST010004446">
    <property type="protein sequence ID" value="CAG5875489.1"/>
    <property type="molecule type" value="Genomic_DNA"/>
</dbReference>
<evidence type="ECO:0000313" key="1">
    <source>
        <dbReference type="EMBL" id="CAG5875489.1"/>
    </source>
</evidence>
<evidence type="ECO:0000313" key="2">
    <source>
        <dbReference type="Proteomes" id="UP000677803"/>
    </source>
</evidence>
<comment type="caution">
    <text evidence="1">The sequence shown here is derived from an EMBL/GenBank/DDBJ whole genome shotgun (WGS) entry which is preliminary data.</text>
</comment>